<dbReference type="EMBL" id="KJ956406">
    <property type="protein sequence ID" value="AIJ01315.1"/>
    <property type="molecule type" value="Viral_cRNA"/>
</dbReference>
<evidence type="ECO:0000256" key="17">
    <source>
        <dbReference type="ARBA" id="ARBA00024499"/>
    </source>
</evidence>
<feature type="domain" description="Mononegavirus-type SAM-dependent 2'-O-MTase" evidence="24">
    <location>
        <begin position="1754"/>
        <end position="1961"/>
    </location>
</feature>
<name>A0A076L0K8_9MONO</name>
<evidence type="ECO:0000256" key="11">
    <source>
        <dbReference type="ARBA" id="ARBA00022840"/>
    </source>
</evidence>
<dbReference type="InterPro" id="IPR029063">
    <property type="entry name" value="SAM-dependent_MTases_sf"/>
</dbReference>
<evidence type="ECO:0000313" key="30">
    <source>
        <dbReference type="EMBL" id="ARJ32397.1"/>
    </source>
</evidence>
<evidence type="ECO:0000256" key="4">
    <source>
        <dbReference type="ARBA" id="ARBA00022603"/>
    </source>
</evidence>
<evidence type="ECO:0000256" key="14">
    <source>
        <dbReference type="ARBA" id="ARBA00023042"/>
    </source>
</evidence>
<keyword evidence="5 21" id="KW-0507">mRNA processing</keyword>
<dbReference type="EMBL" id="KJ956407">
    <property type="protein sequence ID" value="AIJ01324.1"/>
    <property type="molecule type" value="Viral_cRNA"/>
</dbReference>
<evidence type="ECO:0000256" key="20">
    <source>
        <dbReference type="ARBA" id="ARBA00048548"/>
    </source>
</evidence>
<dbReference type="Proteomes" id="UP000148342">
    <property type="component" value="Genome"/>
</dbReference>
<dbReference type="SMR" id="A0A076L0K8"/>
<gene>
    <name evidence="25" type="primary">L</name>
</gene>
<evidence type="ECO:0000256" key="19">
    <source>
        <dbReference type="ARBA" id="ARBA00047370"/>
    </source>
</evidence>
<keyword evidence="13 21" id="KW-0693">Viral RNA replication</keyword>
<dbReference type="EC" id="2.1.1.-" evidence="21"/>
<keyword evidence="7 21" id="KW-0949">S-adenosyl-L-methionine</keyword>
<comment type="catalytic activity">
    <reaction evidence="16">
        <text>a 5'-end triphospho-adenylyl-adenylyl-cytidylyl-adenosine in mRNA + GDP + H(+) = a 5'-end (5'-triphosphoguanosine)-adenylyl-adenylyl-cytidylyl-adenosine in mRNA + diphosphate</text>
        <dbReference type="Rhea" id="RHEA:65436"/>
        <dbReference type="Rhea" id="RHEA-COMP:16797"/>
        <dbReference type="Rhea" id="RHEA-COMP:16799"/>
        <dbReference type="ChEBI" id="CHEBI:15378"/>
        <dbReference type="ChEBI" id="CHEBI:33019"/>
        <dbReference type="ChEBI" id="CHEBI:58189"/>
        <dbReference type="ChEBI" id="CHEBI:156484"/>
        <dbReference type="ChEBI" id="CHEBI:156503"/>
        <dbReference type="EC" id="2.7.7.88"/>
    </reaction>
</comment>
<evidence type="ECO:0000256" key="9">
    <source>
        <dbReference type="ARBA" id="ARBA00022741"/>
    </source>
</evidence>
<dbReference type="EMBL" id="KJ956405">
    <property type="protein sequence ID" value="AIJ01306.1"/>
    <property type="molecule type" value="Viral_cRNA"/>
</dbReference>
<evidence type="ECO:0000256" key="7">
    <source>
        <dbReference type="ARBA" id="ARBA00022691"/>
    </source>
</evidence>
<evidence type="ECO:0000256" key="3">
    <source>
        <dbReference type="ARBA" id="ARBA00022484"/>
    </source>
</evidence>
<keyword evidence="11 21" id="KW-0067">ATP-binding</keyword>
<evidence type="ECO:0000256" key="1">
    <source>
        <dbReference type="ARBA" id="ARBA00003132"/>
    </source>
</evidence>
<evidence type="ECO:0000259" key="24">
    <source>
        <dbReference type="PROSITE" id="PS51590"/>
    </source>
</evidence>
<keyword evidence="9 21" id="KW-0547">Nucleotide-binding</keyword>
<evidence type="ECO:0000313" key="27">
    <source>
        <dbReference type="EMBL" id="AIJ01315.1"/>
    </source>
</evidence>
<dbReference type="PIRSF" id="PIRSF000830">
    <property type="entry name" value="RNA_pol_ParamyxoV"/>
    <property type="match status" value="1"/>
</dbReference>
<sequence>MDPRDILYPECHLDSPIVLGKVIRLHYLLDLTVEYDIKDSSILRNLDYNAKSGRLSNRDRELTKHKDILRREGFVRSGYRGIDYPRGNKELFRLVIPNLTKPLECLLKQSNRVFDRIESGLRDTFLASANKISGRGKEVFTEQNLTEGGMAGVSRSVHNNGWNQPFMTWFTIKKEMRRLKKDYRKNAKSADMTKLASHHERYSLYIHSDFVLISDHISEVYHLLTDDMVLGFCDVVEGRLMVSAVASMDPNYVNIGIKGEQLWSLIDSLFILLGNKVYDVVGMLEPLALSYIQLRDPIKEIRGAFLYYNLSELDQLLKEDTILSTSEVKDFIELISEIINMGSVSEISEIFSFFRSFGHPVLEAVTAADKVRDHMCKPKILDYEILQKGHAVFCSMIINGFRERHGGSWPPCSLPDYASSEIKAVMANHAAIPYELSVNNWESFIGFKFDKFEEVNLDEDLTIFMKDKALSPIKAEWDTVYPQENMQYSPGRSSTSRRLVDVFLEDMEFNPQDIIDYVVSGDYLTDQDFNISYSLKEKEIKQAGRLFAKMTYKMRAAQVLAESLVAHGVGKYFQENGMVKDEHELLKSLTTLSLAGVPRSRPGEDPSATEENKYVRIAQKGKEILRNNQTRRSTQESRDQDGLANEKHETVASFITTDLQKFCLNWRYESVILFAQRLDEIYGLPGFFEWLHKRLERSVLYVADPNCPPDFRTKMSLEDTPDTGIFIHNPMGGIEGYSQKMWTIISISMIHLAAVQTGVRVSAVIQGDNQSIAVTTRVPVRMNYNQKKTECYRNTIRYFETLRKVMGGLGHNLKLNETIISNQFFIYSKRIYFDGSILPQGLKTISRCVFWSETLVDETRAACSNISTSLAKAVENGISPLLCYLLNAWKTLQQLHISLAFSINPTITKDLYGPILSSQDWMIIAVIVPSQLGGFNYMSLSRLFVRNIGDPLVAALADVKRYIEIGLLTTAALTKFTTQIPGDSTELDWASDPYSANLPHSQSVTTVIKHVTARSVLSKSPNPMLEGLFHENTDEEDHDLARFLIDREIILPRVANVILDQSVTGARSAIAGLLDTTKTLIKNTANKGGLSNRTVSKLLYHDYQQFIVFNKILRSQVDDTTDFSLVCSVTLAKIMRSRMWVKVAKGRRIEGLEVPDPLECLRGELIIGSRSCTICERGMDQYSWFYIPPGMDLEGQRRENGSLRVPYFGSSTSERSEASVNTTRGLSRAAKAAIRIASVYTWAYGESQLSWYEAYALASQRANLTLEQLKVITPKSTSTSLSHRLNDSSTQMKFASTNLQRVSRFVTISNDHIKLKGNGDAGDTNLIYQQVMLVGLSIIELTHRRQENTGEDSKVLHLHIREDCCVEFTQDQGDIPSLTNLPEFEDHPTNRLIYDPNPLDNVYITRIKETSVYLHELDFLAWHDEDIKTVLGNSVGQMIEEVIATTERDNLKDINALSNEDNINSIITEMMLSDPDDVLSSLGCMLVLRFAYECYARHIEGKEQYISYVSDKIETMSRSNLSILVNSLTHPRVFRKYCDEGVLVPDRGQTLSTQDFKAHSVEYCIASLQRFFEKWTISGNITILLCDQDEIIIGERELTIKGRIKAMIICIYCLTDNSPSLVGLNTKERDEVLTEYLEEVGQSNIESRYWVLGSIGIKRYNTSLTYIRRSLVKQYRLRDLDVQLLIDEMAEQDLESLSITDQIPDQVDKAGTMGAVSLWQSIKVKDLTLDRNPRAESAEYRIPTTCEIPSQILRIAGVNSTSCSKAHELNSVICTLPLEGKSCLFLAEGSGSMMTYYMLRHRLNNVYFNTGVGSEDINSQRETDPSPSEPVLVEGNLRIKHCLSEKITVLFNGRPETTWVGNEDCESYVIAQIGEDKVSLVHSDMESGIEKSNQAVLVEHVSLIRIFQNVTTPGATLVSKIAPRLGTNWTQIIALYLETFVNVTILCLKNSNPASSELYVICDGVKTRIGVKSIVYAQCVHYLTEESQSRLEQRIIDAKLKAGEHLISVINDLKSGRKINQIESLLKIGFSTNMTTVARQFLRVTDLTDTTTIFTKLRLALVDLLRVTSDESTTLSLYQPYPLSQSGKCRVVKERAMKGWISINLNTILTKRSYLKHDFEYLAVRNKVIIDIRCLLACGVVNKKTGDRLNRMSHLLYSEITNRDKKKLFKLIGSAFYFSKR</sequence>
<comment type="catalytic activity">
    <reaction evidence="21">
        <text>RNA(n) + a ribonucleoside 5'-triphosphate = RNA(n+1) + diphosphate</text>
        <dbReference type="Rhea" id="RHEA:21248"/>
        <dbReference type="Rhea" id="RHEA-COMP:14527"/>
        <dbReference type="Rhea" id="RHEA-COMP:17342"/>
        <dbReference type="ChEBI" id="CHEBI:33019"/>
        <dbReference type="ChEBI" id="CHEBI:61557"/>
        <dbReference type="ChEBI" id="CHEBI:140395"/>
        <dbReference type="EC" id="2.7.7.48"/>
    </reaction>
</comment>
<keyword evidence="8 21" id="KW-0548">Nucleotidyltransferase</keyword>
<comment type="catalytic activity">
    <reaction evidence="20 21">
        <text>GTP + H2O = GDP + phosphate + H(+)</text>
        <dbReference type="Rhea" id="RHEA:19669"/>
        <dbReference type="ChEBI" id="CHEBI:15377"/>
        <dbReference type="ChEBI" id="CHEBI:15378"/>
        <dbReference type="ChEBI" id="CHEBI:37565"/>
        <dbReference type="ChEBI" id="CHEBI:43474"/>
        <dbReference type="ChEBI" id="CHEBI:58189"/>
    </reaction>
</comment>
<dbReference type="Gene3D" id="3.40.50.150">
    <property type="entry name" value="Vaccinia Virus protein VP39"/>
    <property type="match status" value="1"/>
</dbReference>
<dbReference type="Pfam" id="PF14318">
    <property type="entry name" value="Mononeg_mRNAcap"/>
    <property type="match status" value="1"/>
</dbReference>
<comment type="function">
    <text evidence="1 21">RNA-directed RNA polymerase that catalyzes the replication of viral genomic RNA. The template is composed of the viral RNA tightly encapsidated by the nucleoprotein (N). The replicase mode is dependent on intracellular N protein concentration. In this mode, the polymerase replicates the whole viral genome without recognizing transcriptional signals, and the replicated genome is not caped or polyadenylated.</text>
</comment>
<dbReference type="InterPro" id="IPR039736">
    <property type="entry name" value="L_poly_C"/>
</dbReference>
<proteinExistence type="inferred from homology"/>
<evidence type="ECO:0000256" key="18">
    <source>
        <dbReference type="ARBA" id="ARBA00047332"/>
    </source>
</evidence>
<keyword evidence="10" id="KW-0378">Hydrolase</keyword>
<evidence type="ECO:0000313" key="25">
    <source>
        <dbReference type="EMBL" id="AIJ01297.1"/>
    </source>
</evidence>
<dbReference type="GO" id="GO:0004482">
    <property type="term" value="F:mRNA 5'-cap (guanine-N7-)-methyltransferase activity"/>
    <property type="evidence" value="ECO:0007669"/>
    <property type="project" value="InterPro"/>
</dbReference>
<evidence type="ECO:0000313" key="31">
    <source>
        <dbReference type="Proteomes" id="UP000104854"/>
    </source>
</evidence>
<evidence type="ECO:0000313" key="26">
    <source>
        <dbReference type="EMBL" id="AIJ01306.1"/>
    </source>
</evidence>
<evidence type="ECO:0000256" key="16">
    <source>
        <dbReference type="ARBA" id="ARBA00024494"/>
    </source>
</evidence>
<evidence type="ECO:0000259" key="23">
    <source>
        <dbReference type="PROSITE" id="PS50526"/>
    </source>
</evidence>
<dbReference type="PROSITE" id="PS51590">
    <property type="entry name" value="SAM_MT_MNV_L"/>
    <property type="match status" value="1"/>
</dbReference>
<dbReference type="EMBL" id="KY745892">
    <property type="protein sequence ID" value="ARJ32397.1"/>
    <property type="molecule type" value="Viral_cRNA"/>
</dbReference>
<evidence type="ECO:0000256" key="12">
    <source>
        <dbReference type="ARBA" id="ARBA00022844"/>
    </source>
</evidence>
<feature type="domain" description="RdRp catalytic" evidence="23">
    <location>
        <begin position="651"/>
        <end position="835"/>
    </location>
</feature>
<evidence type="ECO:0000256" key="21">
    <source>
        <dbReference type="PIRNR" id="PIRNR000830"/>
    </source>
</evidence>
<evidence type="ECO:0000313" key="32">
    <source>
        <dbReference type="Proteomes" id="UP000109939"/>
    </source>
</evidence>
<comment type="catalytic activity">
    <reaction evidence="18 21">
        <text>a 5'-end (5'-triphosphoguanosine)-adenylyl-adenylyl-cytidylyl-adenosine in mRNA + S-adenosyl-L-methionine = a 5'-end (5'-triphosphoguanosine)-(2'-O-methyladenylyl)-adenylyl-cytidylyl-adenosine in mRNA + S-adenosyl-L-homocysteine + H(+)</text>
        <dbReference type="Rhea" id="RHEA:65380"/>
        <dbReference type="Rhea" id="RHEA-COMP:16797"/>
        <dbReference type="Rhea" id="RHEA-COMP:16801"/>
        <dbReference type="ChEBI" id="CHEBI:15378"/>
        <dbReference type="ChEBI" id="CHEBI:57856"/>
        <dbReference type="ChEBI" id="CHEBI:59789"/>
        <dbReference type="ChEBI" id="CHEBI:156482"/>
        <dbReference type="ChEBI" id="CHEBI:156484"/>
    </reaction>
</comment>
<reference evidence="30" key="4">
    <citation type="submission" date="2017-03" db="EMBL/GenBank/DDBJ databases">
        <authorList>
            <person name="Afonso C.L."/>
            <person name="Miller P.J."/>
            <person name="Scott M.A."/>
            <person name="Spackman E."/>
            <person name="Goraichik I."/>
            <person name="Dimitrov K.M."/>
            <person name="Suarez D.L."/>
            <person name="Swayne D.E."/>
        </authorList>
    </citation>
    <scope>NUCLEOTIDE SEQUENCE</scope>
    <source>
        <strain evidence="30">1507RN030</strain>
    </source>
</reference>
<evidence type="ECO:0000313" key="28">
    <source>
        <dbReference type="EMBL" id="AIJ01324.1"/>
    </source>
</evidence>
<keyword evidence="3 21" id="KW-0696">RNA-directed RNA polymerase</keyword>
<accession>A0A076L0K8</accession>
<dbReference type="EMBL" id="KJ956404">
    <property type="protein sequence ID" value="AIJ01297.1"/>
    <property type="molecule type" value="Viral_cRNA"/>
</dbReference>
<dbReference type="EC" id="2.7.7.88" evidence="21"/>
<dbReference type="Pfam" id="PF00946">
    <property type="entry name" value="Mononeg_RNA_pol"/>
    <property type="match status" value="1"/>
</dbReference>
<evidence type="ECO:0000256" key="10">
    <source>
        <dbReference type="ARBA" id="ARBA00022801"/>
    </source>
</evidence>
<dbReference type="InterPro" id="IPR025786">
    <property type="entry name" value="Mononega_L_MeTrfase"/>
</dbReference>
<comment type="similarity">
    <text evidence="2 21">Belongs to the paramyxovirus L protein family.</text>
</comment>
<reference evidence="30" key="3">
    <citation type="journal article" date="2017" name="Infect. Genet. Evol.">
        <title>Anaconda paramyxovirus infection in an adult green anaconda after prolonged incubation: Pathological characterization and whole genome sequence analysis.</title>
        <authorList>
            <person name="Woo P.C."/>
            <person name="Martelli P."/>
            <person name="Hui S.W."/>
            <person name="Lau C.C."/>
            <person name="Groff J.M."/>
            <person name="Fan R.Y."/>
            <person name="Lau S.K."/>
            <person name="Yuen K.Y."/>
        </authorList>
    </citation>
    <scope>NUCLEOTIDE SEQUENCE</scope>
    <source>
        <strain evidence="30">1507RN030</strain>
    </source>
</reference>
<evidence type="ECO:0000313" key="29">
    <source>
        <dbReference type="EMBL" id="AIJ01333.1"/>
    </source>
</evidence>
<dbReference type="InterPro" id="IPR014023">
    <property type="entry name" value="Mononeg_RNA_pol_cat"/>
</dbReference>
<dbReference type="GO" id="GO:0003968">
    <property type="term" value="F:RNA-directed RNA polymerase activity"/>
    <property type="evidence" value="ECO:0007669"/>
    <property type="project" value="UniProtKB-KW"/>
</dbReference>
<keyword evidence="14 21" id="KW-0506">mRNA capping</keyword>
<evidence type="ECO:0000256" key="13">
    <source>
        <dbReference type="ARBA" id="ARBA00022953"/>
    </source>
</evidence>
<evidence type="ECO:0000256" key="6">
    <source>
        <dbReference type="ARBA" id="ARBA00022679"/>
    </source>
</evidence>
<dbReference type="GO" id="GO:0030430">
    <property type="term" value="C:host cell cytoplasm"/>
    <property type="evidence" value="ECO:0007669"/>
    <property type="project" value="UniProtKB-SubCell"/>
</dbReference>
<dbReference type="Proteomes" id="UP000109939">
    <property type="component" value="Genome"/>
</dbReference>
<evidence type="ECO:0000256" key="15">
    <source>
        <dbReference type="ARBA" id="ARBA00023268"/>
    </source>
</evidence>
<dbReference type="GO" id="GO:0005524">
    <property type="term" value="F:ATP binding"/>
    <property type="evidence" value="ECO:0007669"/>
    <property type="project" value="UniProtKB-KW"/>
</dbReference>
<dbReference type="EMBL" id="KJ956408">
    <property type="protein sequence ID" value="AIJ01333.1"/>
    <property type="molecule type" value="Viral_cRNA"/>
</dbReference>
<keyword evidence="12 21" id="KW-0946">Virion</keyword>
<feature type="region of interest" description="Disordered" evidence="22">
    <location>
        <begin position="625"/>
        <end position="646"/>
    </location>
</feature>
<evidence type="ECO:0000256" key="22">
    <source>
        <dbReference type="SAM" id="MobiDB-lite"/>
    </source>
</evidence>
<dbReference type="Proteomes" id="UP000161011">
    <property type="component" value="Genome"/>
</dbReference>
<reference evidence="25" key="2">
    <citation type="submission" date="2014-06" db="EMBL/GenBank/DDBJ databases">
        <authorList>
            <person name="Woo P.C.Y."/>
            <person name="Lau S.K.P."/>
            <person name="Martelli P."/>
            <person name="Hui S.-W."/>
            <person name="Lau C.C.Y."/>
            <person name="Fan R.Y.Y."/>
            <person name="Groff J.M."/>
            <person name="Tam E.W.T."/>
            <person name="Chan K.-H."/>
            <person name="Yuen K.-Y."/>
        </authorList>
    </citation>
    <scope>NUCLEOTIDE SEQUENCE</scope>
    <source>
        <strain evidence="29">1110RN043</strain>
        <strain evidence="25">1110RN047</strain>
        <strain evidence="26">1201RN003</strain>
        <strain evidence="27">1203RN009</strain>
        <strain evidence="28">RF111111</strain>
    </source>
</reference>
<dbReference type="EC" id="2.7.7.48" evidence="21"/>
<dbReference type="NCBIfam" id="TIGR04198">
    <property type="entry name" value="paramyx_RNAcap"/>
    <property type="match status" value="1"/>
</dbReference>
<reference evidence="31 32" key="1">
    <citation type="journal article" date="2014" name="J. Clin. Microbiol.">
        <title>Fatal systemic necrotizing infections associated with a novel paramyxovirus, anaconda paramyxovirus, in green anaconda juveniles.</title>
        <authorList>
            <person name="Woo P.C."/>
            <person name="Lau S.K."/>
            <person name="Martelli P."/>
            <person name="Hui S.W."/>
            <person name="Lau C.C."/>
            <person name="Fan R.Y."/>
            <person name="Groff J.M."/>
            <person name="Tam E.W."/>
            <person name="Chan K.H."/>
            <person name="Yuen K.Y."/>
        </authorList>
    </citation>
    <scope>NUCLEOTIDE SEQUENCE [LARGE SCALE GENOMIC DNA]</scope>
    <source>
        <strain evidence="29">1110RN043</strain>
        <strain evidence="25">1110RN047</strain>
        <strain evidence="26">1201RN003</strain>
        <strain evidence="27">1203RN009</strain>
        <strain evidence="28">RF111111</strain>
    </source>
</reference>
<keyword evidence="15" id="KW-0511">Multifunctional enzyme</keyword>
<dbReference type="Proteomes" id="UP000152908">
    <property type="component" value="Genome"/>
</dbReference>
<keyword evidence="4 21" id="KW-0489">Methyltransferase</keyword>
<dbReference type="EC" id="3.6.1.-" evidence="21"/>
<dbReference type="InterPro" id="IPR026890">
    <property type="entry name" value="Mononeg_mRNAcap"/>
</dbReference>
<keyword evidence="6 21" id="KW-0808">Transferase</keyword>
<evidence type="ECO:0000256" key="5">
    <source>
        <dbReference type="ARBA" id="ARBA00022664"/>
    </source>
</evidence>
<dbReference type="GO" id="GO:0044423">
    <property type="term" value="C:virion component"/>
    <property type="evidence" value="ECO:0007669"/>
    <property type="project" value="UniProtKB-KW"/>
</dbReference>
<dbReference type="Proteomes" id="UP000104854">
    <property type="component" value="Segment"/>
</dbReference>
<evidence type="ECO:0000256" key="2">
    <source>
        <dbReference type="ARBA" id="ARBA00007934"/>
    </source>
</evidence>
<evidence type="ECO:0000256" key="8">
    <source>
        <dbReference type="ARBA" id="ARBA00022695"/>
    </source>
</evidence>
<dbReference type="GO" id="GO:0016787">
    <property type="term" value="F:hydrolase activity"/>
    <property type="evidence" value="ECO:0007669"/>
    <property type="project" value="UniProtKB-KW"/>
</dbReference>
<comment type="catalytic activity">
    <reaction evidence="19">
        <text>a 5'-end (5'-triphosphoguanosine)-adenylyl-adenylyl-cytidylyl-adenosine in mRNA + 2 S-adenosyl-L-methionine = a 5'-end (N(7)-methyl 5'-triphosphoguanosine)-(2'-O-methyladenylyl)-adenylyl-cytidylyl-adenosine in mRNA + 2 S-adenosyl-L-homocysteine + H(+)</text>
        <dbReference type="Rhea" id="RHEA:65376"/>
        <dbReference type="Rhea" id="RHEA-COMP:16797"/>
        <dbReference type="Rhea" id="RHEA-COMP:16798"/>
        <dbReference type="ChEBI" id="CHEBI:15378"/>
        <dbReference type="ChEBI" id="CHEBI:57856"/>
        <dbReference type="ChEBI" id="CHEBI:59789"/>
        <dbReference type="ChEBI" id="CHEBI:156483"/>
        <dbReference type="ChEBI" id="CHEBI:156484"/>
        <dbReference type="EC" id="2.1.1.375"/>
    </reaction>
</comment>
<dbReference type="PROSITE" id="PS50526">
    <property type="entry name" value="RDRP_SSRNA_NEG_NONSEG"/>
    <property type="match status" value="1"/>
</dbReference>
<comment type="subcellular location">
    <subcellularLocation>
        <location evidence="21">Virion</location>
    </subcellularLocation>
    <subcellularLocation>
        <location evidence="21">Host cytoplasm</location>
    </subcellularLocation>
</comment>
<dbReference type="InterPro" id="IPR016269">
    <property type="entry name" value="RNA-dir_pol_paramyxovirus"/>
</dbReference>
<feature type="compositionally biased region" description="Basic and acidic residues" evidence="22">
    <location>
        <begin position="633"/>
        <end position="646"/>
    </location>
</feature>
<comment type="catalytic activity">
    <reaction evidence="17 21">
        <text>a 5'-end (5'-triphosphoguanosine)-(2'-O-methyladenylyl)-adenylyl-cytidylyl-adenosine in mRNA + S-adenosyl-L-methionine = a 5'-end (N(7)-methyl 5'-triphosphoguanosine)-(2'-O-methyladenylyl)-adenylyl-cytidylyl-adenosine in mRNA + S-adenosyl-L-homocysteine</text>
        <dbReference type="Rhea" id="RHEA:65440"/>
        <dbReference type="Rhea" id="RHEA-COMP:16798"/>
        <dbReference type="Rhea" id="RHEA-COMP:16801"/>
        <dbReference type="ChEBI" id="CHEBI:57856"/>
        <dbReference type="ChEBI" id="CHEBI:59789"/>
        <dbReference type="ChEBI" id="CHEBI:156482"/>
        <dbReference type="ChEBI" id="CHEBI:156483"/>
    </reaction>
</comment>
<comment type="function">
    <text evidence="21">RNA-directed RNA polymerase that catalyzes the transcription of viral mRNAs, their capping and polyadenylation. The template is composed of the viral RNA tightly encapsidated by the nucleoprotein (N). The viral polymerase binds to the genomic RNA at the 3' leader promoter, and transcribes subsequently all viral mRNAs with a decreasing efficiency. The first gene is the most transcribed, and the last the least transcribed. The viral phosphoprotein acts as a processivity factor. Capping is concomitant with initiation of mRNA transcription. Indeed, a GDP polyribonucleotidyl transferase (PRNTase) adds the cap structure when the nascent RNA chain length has reached few nucleotides. Ribose 2'-O methylation of viral mRNA cap precedes and facilitates subsequent guanine-N-7 methylation, both activities being carried by the viral polymerase. Polyadenylation of mRNAs occur by a stuttering mechanism at a slipery stop site present at the end viral genes. After finishing transcription of a mRNA, the polymerase can resume transcription of the downstream gene.</text>
</comment>
<organism evidence="25 31">
    <name type="scientific">Anaconda paramyxovirus</name>
    <dbReference type="NCBI Taxonomy" id="1529450"/>
    <lineage>
        <taxon>Viruses</taxon>
        <taxon>Riboviria</taxon>
        <taxon>Orthornavirae</taxon>
        <taxon>Negarnaviricota</taxon>
        <taxon>Haploviricotina</taxon>
        <taxon>Monjiviricetes</taxon>
        <taxon>Mononegavirales</taxon>
        <taxon>Paramyxoviridae</taxon>
        <taxon>Feraresvirinae</taxon>
        <taxon>Ferlavirus</taxon>
        <taxon>Ferlavirus reptilis</taxon>
    </lineage>
</organism>
<protein>
    <recommendedName>
        <fullName evidence="21">RNA-directed RNA polymerase L</fullName>
        <shortName evidence="21">Protein L</shortName>
    </recommendedName>
    <alternativeName>
        <fullName evidence="21">Large structural protein</fullName>
    </alternativeName>
    <alternativeName>
        <fullName evidence="21">Replicase</fullName>
    </alternativeName>
    <alternativeName>
        <fullName evidence="21">Transcriptase</fullName>
    </alternativeName>
    <domain>
        <recommendedName>
            <fullName evidence="21">RNA-directed RNA polymerase</fullName>
            <ecNumber evidence="21">2.7.7.48</ecNumber>
        </recommendedName>
    </domain>
    <domain>
        <recommendedName>
            <fullName evidence="21">GTP phosphohydrolase</fullName>
            <ecNumber evidence="21">3.6.1.-</ecNumber>
        </recommendedName>
    </domain>
    <domain>
        <recommendedName>
            <fullName evidence="21">GDP polyribonucleotidyltransferase</fullName>
            <ecNumber evidence="21">2.7.7.88</ecNumber>
        </recommendedName>
        <alternativeName>
            <fullName evidence="21">PRNTase</fullName>
        </alternativeName>
    </domain>
    <domain>
        <recommendedName>
            <fullName evidence="21">mRNA (nucleoside-2'-O-)-methyltransferase</fullName>
            <shortName evidence="21">N1-2'-O-MTase</shortName>
            <ecNumber evidence="21">2.1.1.-</ecNumber>
        </recommendedName>
    </domain>
    <domain>
        <recommendedName>
            <fullName evidence="21">mRNA (guanine-N(7)-)-methyltransferase</fullName>
            <shortName evidence="21">G-N7-MTase</shortName>
        </recommendedName>
    </domain>
</protein>
<keyword evidence="21" id="KW-1035">Host cytoplasm</keyword>